<keyword evidence="2" id="KW-1185">Reference proteome</keyword>
<name>A0AAV0PZW2_9ROSI</name>
<sequence length="85" mass="9835">MARGHYERLPIRVVPIDGGGGEETIASMEAYFAVRSYMAEMLERCGKRGYWVYGEKEARGFMRRKDRPPKYELSVADSVVCLFFF</sequence>
<organism evidence="1 2">
    <name type="scientific">Linum tenue</name>
    <dbReference type="NCBI Taxonomy" id="586396"/>
    <lineage>
        <taxon>Eukaryota</taxon>
        <taxon>Viridiplantae</taxon>
        <taxon>Streptophyta</taxon>
        <taxon>Embryophyta</taxon>
        <taxon>Tracheophyta</taxon>
        <taxon>Spermatophyta</taxon>
        <taxon>Magnoliopsida</taxon>
        <taxon>eudicotyledons</taxon>
        <taxon>Gunneridae</taxon>
        <taxon>Pentapetalae</taxon>
        <taxon>rosids</taxon>
        <taxon>fabids</taxon>
        <taxon>Malpighiales</taxon>
        <taxon>Linaceae</taxon>
        <taxon>Linum</taxon>
    </lineage>
</organism>
<gene>
    <name evidence="1" type="ORF">LITE_LOCUS40536</name>
</gene>
<reference evidence="1" key="1">
    <citation type="submission" date="2022-08" db="EMBL/GenBank/DDBJ databases">
        <authorList>
            <person name="Gutierrez-Valencia J."/>
        </authorList>
    </citation>
    <scope>NUCLEOTIDE SEQUENCE</scope>
</reference>
<dbReference type="AlphaFoldDB" id="A0AAV0PZW2"/>
<proteinExistence type="predicted"/>
<dbReference type="Proteomes" id="UP001154282">
    <property type="component" value="Unassembled WGS sequence"/>
</dbReference>
<protein>
    <submittedName>
        <fullName evidence="1">Uncharacterized protein</fullName>
    </submittedName>
</protein>
<evidence type="ECO:0000313" key="1">
    <source>
        <dbReference type="EMBL" id="CAI0475787.1"/>
    </source>
</evidence>
<evidence type="ECO:0000313" key="2">
    <source>
        <dbReference type="Proteomes" id="UP001154282"/>
    </source>
</evidence>
<dbReference type="EMBL" id="CAMGYJ010000009">
    <property type="protein sequence ID" value="CAI0475787.1"/>
    <property type="molecule type" value="Genomic_DNA"/>
</dbReference>
<comment type="caution">
    <text evidence="1">The sequence shown here is derived from an EMBL/GenBank/DDBJ whole genome shotgun (WGS) entry which is preliminary data.</text>
</comment>
<accession>A0AAV0PZW2</accession>